<dbReference type="EMBL" id="BAABIC010000033">
    <property type="protein sequence ID" value="GAA4711824.1"/>
    <property type="molecule type" value="Genomic_DNA"/>
</dbReference>
<protein>
    <submittedName>
        <fullName evidence="2">Methyltransferase domain-containing protein</fullName>
    </submittedName>
</protein>
<dbReference type="InterPro" id="IPR041698">
    <property type="entry name" value="Methyltransf_25"/>
</dbReference>
<feature type="domain" description="Methyltransferase" evidence="1">
    <location>
        <begin position="43"/>
        <end position="141"/>
    </location>
</feature>
<evidence type="ECO:0000313" key="2">
    <source>
        <dbReference type="EMBL" id="GAA4711824.1"/>
    </source>
</evidence>
<evidence type="ECO:0000259" key="1">
    <source>
        <dbReference type="Pfam" id="PF13649"/>
    </source>
</evidence>
<dbReference type="GO" id="GO:0008168">
    <property type="term" value="F:methyltransferase activity"/>
    <property type="evidence" value="ECO:0007669"/>
    <property type="project" value="UniProtKB-KW"/>
</dbReference>
<dbReference type="GO" id="GO:0032259">
    <property type="term" value="P:methylation"/>
    <property type="evidence" value="ECO:0007669"/>
    <property type="project" value="UniProtKB-KW"/>
</dbReference>
<evidence type="ECO:0000313" key="3">
    <source>
        <dbReference type="Proteomes" id="UP001500325"/>
    </source>
</evidence>
<keyword evidence="2" id="KW-0489">Methyltransferase</keyword>
<accession>A0ABP8XRX8</accession>
<dbReference type="SUPFAM" id="SSF53335">
    <property type="entry name" value="S-adenosyl-L-methionine-dependent methyltransferases"/>
    <property type="match status" value="1"/>
</dbReference>
<dbReference type="RefSeq" id="WP_345384435.1">
    <property type="nucleotide sequence ID" value="NZ_BAABIC010000033.1"/>
</dbReference>
<keyword evidence="3" id="KW-1185">Reference proteome</keyword>
<keyword evidence="2" id="KW-0808">Transferase</keyword>
<dbReference type="Gene3D" id="3.40.50.150">
    <property type="entry name" value="Vaccinia Virus protein VP39"/>
    <property type="match status" value="1"/>
</dbReference>
<proteinExistence type="predicted"/>
<dbReference type="Proteomes" id="UP001500325">
    <property type="component" value="Unassembled WGS sequence"/>
</dbReference>
<dbReference type="InterPro" id="IPR029063">
    <property type="entry name" value="SAM-dependent_MTases_sf"/>
</dbReference>
<organism evidence="2 3">
    <name type="scientific">Pseudonocardia yuanmonensis</name>
    <dbReference type="NCBI Taxonomy" id="1095914"/>
    <lineage>
        <taxon>Bacteria</taxon>
        <taxon>Bacillati</taxon>
        <taxon>Actinomycetota</taxon>
        <taxon>Actinomycetes</taxon>
        <taxon>Pseudonocardiales</taxon>
        <taxon>Pseudonocardiaceae</taxon>
        <taxon>Pseudonocardia</taxon>
    </lineage>
</organism>
<dbReference type="Pfam" id="PF13649">
    <property type="entry name" value="Methyltransf_25"/>
    <property type="match status" value="1"/>
</dbReference>
<gene>
    <name evidence="2" type="ORF">GCM10023215_62870</name>
</gene>
<reference evidence="3" key="1">
    <citation type="journal article" date="2019" name="Int. J. Syst. Evol. Microbiol.">
        <title>The Global Catalogue of Microorganisms (GCM) 10K type strain sequencing project: providing services to taxonomists for standard genome sequencing and annotation.</title>
        <authorList>
            <consortium name="The Broad Institute Genomics Platform"/>
            <consortium name="The Broad Institute Genome Sequencing Center for Infectious Disease"/>
            <person name="Wu L."/>
            <person name="Ma J."/>
        </authorList>
    </citation>
    <scope>NUCLEOTIDE SEQUENCE [LARGE SCALE GENOMIC DNA]</scope>
    <source>
        <strain evidence="3">JCM 18055</strain>
    </source>
</reference>
<sequence>MSTALVLREFVRNPLRMASVTPSSPALAATMTAPVPSSGEPIVVELGPGTGAFTAAVQQRLGSRGRHIAVDLNPHLAEVLAERFPSVEVVVAAAADLPAILADRGIATADAVVSGLPWAAFSGRAGGRLIDTIATTLHPAGAFTQFTYTWSRWATPSRRQHEQLRDAYDEVIVSRTIWRNVPPALTYVARRPHLRRS</sequence>
<name>A0ABP8XRX8_9PSEU</name>
<dbReference type="CDD" id="cd02440">
    <property type="entry name" value="AdoMet_MTases"/>
    <property type="match status" value="1"/>
</dbReference>
<comment type="caution">
    <text evidence="2">The sequence shown here is derived from an EMBL/GenBank/DDBJ whole genome shotgun (WGS) entry which is preliminary data.</text>
</comment>